<dbReference type="GO" id="GO:0005634">
    <property type="term" value="C:nucleus"/>
    <property type="evidence" value="ECO:0007669"/>
    <property type="project" value="UniProtKB-SubCell"/>
</dbReference>
<comment type="domain">
    <text evidence="2">Histidine-containing phosphotransfer domain (HPt) contains an active histidine that mediates the phosphotransfer.</text>
</comment>
<evidence type="ECO:0000313" key="3">
    <source>
        <dbReference type="EMBL" id="KAJ7981143.1"/>
    </source>
</evidence>
<accession>A0AAD7VMM5</accession>
<dbReference type="InterPro" id="IPR036641">
    <property type="entry name" value="HPT_dom_sf"/>
</dbReference>
<comment type="function">
    <text evidence="2">Functions as a two-component phosphorelay mediators between cytokinin sensor histidine kinases and response regulators (B-type ARRs). Plays an important role in propagating cytokinin signal transduction.</text>
</comment>
<dbReference type="SUPFAM" id="SSF47226">
    <property type="entry name" value="Histidine-containing phosphotransfer domain, HPT domain"/>
    <property type="match status" value="1"/>
</dbReference>
<protein>
    <recommendedName>
        <fullName evidence="2">Histidine-containing phosphotransfer protein</fullName>
    </recommendedName>
</protein>
<comment type="caution">
    <text evidence="3">The sequence shown here is derived from an EMBL/GenBank/DDBJ whole genome shotgun (WGS) entry which is preliminary data.</text>
</comment>
<dbReference type="GO" id="GO:0009927">
    <property type="term" value="F:histidine phosphotransfer kinase activity"/>
    <property type="evidence" value="ECO:0007669"/>
    <property type="project" value="UniProtKB-UniRule"/>
</dbReference>
<evidence type="ECO:0000313" key="4">
    <source>
        <dbReference type="Proteomes" id="UP001163823"/>
    </source>
</evidence>
<evidence type="ECO:0000256" key="2">
    <source>
        <dbReference type="RuleBase" id="RU369004"/>
    </source>
</evidence>
<reference evidence="3 4" key="1">
    <citation type="journal article" date="2023" name="Science">
        <title>Elucidation of the pathway for biosynthesis of saponin adjuvants from the soapbark tree.</title>
        <authorList>
            <person name="Reed J."/>
            <person name="Orme A."/>
            <person name="El-Demerdash A."/>
            <person name="Owen C."/>
            <person name="Martin L.B.B."/>
            <person name="Misra R.C."/>
            <person name="Kikuchi S."/>
            <person name="Rejzek M."/>
            <person name="Martin A.C."/>
            <person name="Harkess A."/>
            <person name="Leebens-Mack J."/>
            <person name="Louveau T."/>
            <person name="Stephenson M.J."/>
            <person name="Osbourn A."/>
        </authorList>
    </citation>
    <scope>NUCLEOTIDE SEQUENCE [LARGE SCALE GENOMIC DNA]</scope>
    <source>
        <strain evidence="3">S10</strain>
    </source>
</reference>
<gene>
    <name evidence="3" type="ORF">O6P43_000446</name>
</gene>
<sequence>MALPILRGLLKGYVQSLFDEVGIVNDQFNRLHFLKSVEEPDAVLQRIEAYFVDVETILSELTCHVENPDVDFSKSASLAQQIEEKSTSIGAEHVRLACADLLRACDQMHKKNFSQSLTWMKNEFSHTRNKLEAFIQMERRIIRLVNNRLPEYSKMAAAVNHHTFFNLTHLRPTRRTAKRTGSCGHGVTRVRCFDGSTSEKNRVTLRNGNDSLDICRILNGMWQTSGGWGRIDRDDGR</sequence>
<dbReference type="EMBL" id="JARAOO010000001">
    <property type="protein sequence ID" value="KAJ7981143.1"/>
    <property type="molecule type" value="Genomic_DNA"/>
</dbReference>
<dbReference type="GO" id="GO:0043424">
    <property type="term" value="F:protein histidine kinase binding"/>
    <property type="evidence" value="ECO:0007669"/>
    <property type="project" value="UniProtKB-UniRule"/>
</dbReference>
<dbReference type="PANTHER" id="PTHR28242:SF7">
    <property type="entry name" value="HISTIDINE-CONTAINING PHOSPHOTRANSFER PROTEIN"/>
    <property type="match status" value="1"/>
</dbReference>
<dbReference type="InterPro" id="IPR045871">
    <property type="entry name" value="AHP1-5/YPD1"/>
</dbReference>
<keyword evidence="4" id="KW-1185">Reference proteome</keyword>
<name>A0AAD7VMM5_QUISA</name>
<keyword evidence="1 2" id="KW-0902">Two-component regulatory system</keyword>
<dbReference type="Proteomes" id="UP001163823">
    <property type="component" value="Chromosome 1"/>
</dbReference>
<dbReference type="AlphaFoldDB" id="A0AAD7VMM5"/>
<dbReference type="Gene3D" id="1.20.120.160">
    <property type="entry name" value="HPT domain"/>
    <property type="match status" value="1"/>
</dbReference>
<proteinExistence type="predicted"/>
<dbReference type="GO" id="GO:0000160">
    <property type="term" value="P:phosphorelay signal transduction system"/>
    <property type="evidence" value="ECO:0007669"/>
    <property type="project" value="UniProtKB-UniRule"/>
</dbReference>
<dbReference type="PANTHER" id="PTHR28242">
    <property type="entry name" value="PHOSPHORELAY INTERMEDIATE PROTEIN YPD1"/>
    <property type="match status" value="1"/>
</dbReference>
<dbReference type="GO" id="GO:0005829">
    <property type="term" value="C:cytosol"/>
    <property type="evidence" value="ECO:0007669"/>
    <property type="project" value="UniProtKB-SubCell"/>
</dbReference>
<organism evidence="3 4">
    <name type="scientific">Quillaja saponaria</name>
    <name type="common">Soap bark tree</name>
    <dbReference type="NCBI Taxonomy" id="32244"/>
    <lineage>
        <taxon>Eukaryota</taxon>
        <taxon>Viridiplantae</taxon>
        <taxon>Streptophyta</taxon>
        <taxon>Embryophyta</taxon>
        <taxon>Tracheophyta</taxon>
        <taxon>Spermatophyta</taxon>
        <taxon>Magnoliopsida</taxon>
        <taxon>eudicotyledons</taxon>
        <taxon>Gunneridae</taxon>
        <taxon>Pentapetalae</taxon>
        <taxon>rosids</taxon>
        <taxon>fabids</taxon>
        <taxon>Fabales</taxon>
        <taxon>Quillajaceae</taxon>
        <taxon>Quillaja</taxon>
    </lineage>
</organism>
<comment type="subcellular location">
    <subcellularLocation>
        <location evidence="2">Cytoplasm</location>
        <location evidence="2">Cytosol</location>
    </subcellularLocation>
    <subcellularLocation>
        <location evidence="2">Nucleus</location>
    </subcellularLocation>
</comment>
<keyword evidence="2" id="KW-0932">Cytokinin signaling pathway</keyword>
<evidence type="ECO:0000256" key="1">
    <source>
        <dbReference type="ARBA" id="ARBA00023012"/>
    </source>
</evidence>
<dbReference type="GO" id="GO:0009736">
    <property type="term" value="P:cytokinin-activated signaling pathway"/>
    <property type="evidence" value="ECO:0007669"/>
    <property type="project" value="UniProtKB-KW"/>
</dbReference>